<evidence type="ECO:0008006" key="3">
    <source>
        <dbReference type="Google" id="ProtNLM"/>
    </source>
</evidence>
<evidence type="ECO:0000313" key="1">
    <source>
        <dbReference type="EMBL" id="KAE8137694.1"/>
    </source>
</evidence>
<keyword evidence="2" id="KW-1185">Reference proteome</keyword>
<name>A0A5N6SX29_ASPPS</name>
<gene>
    <name evidence="1" type="ORF">BDV38DRAFT_282631</name>
</gene>
<organism evidence="1 2">
    <name type="scientific">Aspergillus pseudotamarii</name>
    <dbReference type="NCBI Taxonomy" id="132259"/>
    <lineage>
        <taxon>Eukaryota</taxon>
        <taxon>Fungi</taxon>
        <taxon>Dikarya</taxon>
        <taxon>Ascomycota</taxon>
        <taxon>Pezizomycotina</taxon>
        <taxon>Eurotiomycetes</taxon>
        <taxon>Eurotiomycetidae</taxon>
        <taxon>Eurotiales</taxon>
        <taxon>Aspergillaceae</taxon>
        <taxon>Aspergillus</taxon>
        <taxon>Aspergillus subgen. Circumdati</taxon>
    </lineage>
</organism>
<accession>A0A5N6SX29</accession>
<evidence type="ECO:0000313" key="2">
    <source>
        <dbReference type="Proteomes" id="UP000325672"/>
    </source>
</evidence>
<dbReference type="Proteomes" id="UP000325672">
    <property type="component" value="Unassembled WGS sequence"/>
</dbReference>
<sequence>MSRFQAAVESIEMKGLGYSAQAAWLLDQVLKATKDPNASTQLNQLDELGALLQALLGSLLEQCQDVWGVLCGATAVAIRALFTLHWNLSSQPAQSFSSELEEWRRKAYDTLDTVSTMVIDINNTHENIAPTPD</sequence>
<dbReference type="RefSeq" id="XP_031913757.1">
    <property type="nucleotide sequence ID" value="XM_032059830.1"/>
</dbReference>
<proteinExistence type="predicted"/>
<dbReference type="EMBL" id="ML743575">
    <property type="protein sequence ID" value="KAE8137694.1"/>
    <property type="molecule type" value="Genomic_DNA"/>
</dbReference>
<dbReference type="GeneID" id="43644040"/>
<dbReference type="OrthoDB" id="3862662at2759"/>
<protein>
    <recommendedName>
        <fullName evidence="3">Fungal N-terminal domain-containing protein</fullName>
    </recommendedName>
</protein>
<reference evidence="1 2" key="1">
    <citation type="submission" date="2019-04" db="EMBL/GenBank/DDBJ databases">
        <title>Friends and foes A comparative genomics study of 23 Aspergillus species from section Flavi.</title>
        <authorList>
            <consortium name="DOE Joint Genome Institute"/>
            <person name="Kjaerbolling I."/>
            <person name="Vesth T."/>
            <person name="Frisvad J.C."/>
            <person name="Nybo J.L."/>
            <person name="Theobald S."/>
            <person name="Kildgaard S."/>
            <person name="Isbrandt T."/>
            <person name="Kuo A."/>
            <person name="Sato A."/>
            <person name="Lyhne E.K."/>
            <person name="Kogle M.E."/>
            <person name="Wiebenga A."/>
            <person name="Kun R.S."/>
            <person name="Lubbers R.J."/>
            <person name="Makela M.R."/>
            <person name="Barry K."/>
            <person name="Chovatia M."/>
            <person name="Clum A."/>
            <person name="Daum C."/>
            <person name="Haridas S."/>
            <person name="He G."/>
            <person name="LaButti K."/>
            <person name="Lipzen A."/>
            <person name="Mondo S."/>
            <person name="Riley R."/>
            <person name="Salamov A."/>
            <person name="Simmons B.A."/>
            <person name="Magnuson J.K."/>
            <person name="Henrissat B."/>
            <person name="Mortensen U.H."/>
            <person name="Larsen T.O."/>
            <person name="Devries R.P."/>
            <person name="Grigoriev I.V."/>
            <person name="Machida M."/>
            <person name="Baker S.E."/>
            <person name="Andersen M.R."/>
        </authorList>
    </citation>
    <scope>NUCLEOTIDE SEQUENCE [LARGE SCALE GENOMIC DNA]</scope>
    <source>
        <strain evidence="1 2">CBS 117625</strain>
    </source>
</reference>
<dbReference type="AlphaFoldDB" id="A0A5N6SX29"/>